<name>A0A937I0I3_9GAMM</name>
<comment type="caution">
    <text evidence="2">The sequence shown here is derived from an EMBL/GenBank/DDBJ whole genome shotgun (WGS) entry which is preliminary data.</text>
</comment>
<dbReference type="EMBL" id="JADHQC010000014">
    <property type="protein sequence ID" value="MBL6811830.1"/>
    <property type="molecule type" value="Genomic_DNA"/>
</dbReference>
<evidence type="ECO:0000313" key="2">
    <source>
        <dbReference type="EMBL" id="MBL6811830.1"/>
    </source>
</evidence>
<feature type="transmembrane region" description="Helical" evidence="1">
    <location>
        <begin position="41"/>
        <end position="69"/>
    </location>
</feature>
<protein>
    <submittedName>
        <fullName evidence="2">Uncharacterized protein</fullName>
    </submittedName>
</protein>
<keyword evidence="1" id="KW-0472">Membrane</keyword>
<gene>
    <name evidence="2" type="ORF">ISQ63_02970</name>
</gene>
<evidence type="ECO:0000313" key="3">
    <source>
        <dbReference type="Proteomes" id="UP000744438"/>
    </source>
</evidence>
<feature type="transmembrane region" description="Helical" evidence="1">
    <location>
        <begin position="6"/>
        <end position="29"/>
    </location>
</feature>
<reference evidence="2" key="1">
    <citation type="submission" date="2020-10" db="EMBL/GenBank/DDBJ databases">
        <title>Microbiome of the Black Sea water column analyzed by genome centric metagenomics.</title>
        <authorList>
            <person name="Cabello-Yeves P.J."/>
            <person name="Callieri C."/>
            <person name="Picazo A."/>
            <person name="Mehrshad M."/>
            <person name="Haro-Moreno J.M."/>
            <person name="Roda-Garcia J."/>
            <person name="Dzembekova N."/>
            <person name="Slabakova V."/>
            <person name="Slabakova N."/>
            <person name="Moncheva S."/>
            <person name="Rodriguez-Valera F."/>
        </authorList>
    </citation>
    <scope>NUCLEOTIDE SEQUENCE</scope>
    <source>
        <strain evidence="2">BS307-5m-G49</strain>
    </source>
</reference>
<keyword evidence="1" id="KW-0812">Transmembrane</keyword>
<dbReference type="Proteomes" id="UP000744438">
    <property type="component" value="Unassembled WGS sequence"/>
</dbReference>
<accession>A0A937I0I3</accession>
<evidence type="ECO:0000256" key="1">
    <source>
        <dbReference type="SAM" id="Phobius"/>
    </source>
</evidence>
<keyword evidence="1" id="KW-1133">Transmembrane helix</keyword>
<proteinExistence type="predicted"/>
<organism evidence="2 3">
    <name type="scientific">SAR86 cluster bacterium</name>
    <dbReference type="NCBI Taxonomy" id="2030880"/>
    <lineage>
        <taxon>Bacteria</taxon>
        <taxon>Pseudomonadati</taxon>
        <taxon>Pseudomonadota</taxon>
        <taxon>Gammaproteobacteria</taxon>
        <taxon>SAR86 cluster</taxon>
    </lineage>
</organism>
<dbReference type="AlphaFoldDB" id="A0A937I0I3"/>
<sequence length="74" mass="8163">MGSGIFILGGITFITAFVLFKISAFIFLIQDIKEGKERSWLKLFQVFVVDLVILIVGVVGTGILFMTLLKMAHG</sequence>